<proteinExistence type="predicted"/>
<gene>
    <name evidence="1" type="ORF">AAW51_3908</name>
</gene>
<dbReference type="PANTHER" id="PTHR12526:SF627">
    <property type="entry name" value="D-RHAMNOSYLTRANSFERASE WBPZ"/>
    <property type="match status" value="1"/>
</dbReference>
<dbReference type="RefSeq" id="WP_047195935.1">
    <property type="nucleotide sequence ID" value="NZ_CP011371.1"/>
</dbReference>
<dbReference type="OrthoDB" id="9794513at2"/>
<dbReference type="AlphaFoldDB" id="A0A0G3BMD3"/>
<dbReference type="PANTHER" id="PTHR12526">
    <property type="entry name" value="GLYCOSYLTRANSFERASE"/>
    <property type="match status" value="1"/>
</dbReference>
<keyword evidence="1" id="KW-0808">Transferase</keyword>
<dbReference type="EMBL" id="CP011371">
    <property type="protein sequence ID" value="AKJ30599.1"/>
    <property type="molecule type" value="Genomic_DNA"/>
</dbReference>
<dbReference type="PATRIC" id="fig|413882.6.peg.4078"/>
<reference evidence="1 2" key="1">
    <citation type="submission" date="2015-05" db="EMBL/GenBank/DDBJ databases">
        <authorList>
            <person name="Tang B."/>
            <person name="Yu Y."/>
        </authorList>
    </citation>
    <scope>NUCLEOTIDE SEQUENCE [LARGE SCALE GENOMIC DNA]</scope>
    <source>
        <strain evidence="1 2">DSM 7029</strain>
    </source>
</reference>
<dbReference type="SUPFAM" id="SSF53756">
    <property type="entry name" value="UDP-Glycosyltransferase/glycogen phosphorylase"/>
    <property type="match status" value="1"/>
</dbReference>
<dbReference type="Gene3D" id="3.40.50.2000">
    <property type="entry name" value="Glycogen Phosphorylase B"/>
    <property type="match status" value="1"/>
</dbReference>
<dbReference type="Pfam" id="PF13692">
    <property type="entry name" value="Glyco_trans_1_4"/>
    <property type="match status" value="1"/>
</dbReference>
<keyword evidence="2" id="KW-1185">Reference proteome</keyword>
<dbReference type="Proteomes" id="UP000035352">
    <property type="component" value="Chromosome"/>
</dbReference>
<dbReference type="CDD" id="cd03801">
    <property type="entry name" value="GT4_PimA-like"/>
    <property type="match status" value="1"/>
</dbReference>
<accession>A0A0G3BMD3</accession>
<evidence type="ECO:0000313" key="2">
    <source>
        <dbReference type="Proteomes" id="UP000035352"/>
    </source>
</evidence>
<dbReference type="KEGG" id="pbh:AAW51_3908"/>
<dbReference type="GO" id="GO:0016740">
    <property type="term" value="F:transferase activity"/>
    <property type="evidence" value="ECO:0007669"/>
    <property type="project" value="UniProtKB-KW"/>
</dbReference>
<evidence type="ECO:0000313" key="1">
    <source>
        <dbReference type="EMBL" id="AKJ30599.1"/>
    </source>
</evidence>
<protein>
    <submittedName>
        <fullName evidence="1">Transferase</fullName>
    </submittedName>
</protein>
<dbReference type="STRING" id="413882.AAW51_3908"/>
<sequence>MSRSKRLKILTWHVHGNYLYYLTQVPHDFYLVTDAERSTHHSGRSGTLPWGDNVHEAPVEQIRDMSFDVIMFQSKDAYVEEQYRLLSPAQQRLPRIYLEHDPPQEHPTNTRHWVQDRDVMLVHCTPFNALMWDSGDTPTRVVEHGVKLMAPARYTGEKAEGIVVVNNLQRRGRRLGLDVYRQVRQAVPLSLVGMGALELQDAGGIGEVENHRLAEVMAQYRFFFNPIRYTSLGLSIIEAMMVGVPVVGLATTELVTVIRNGENGYIDTRPERLIEAMQRLLADPLEARELGEAGRRYALQRFGIERFVSDWLDVLDEVAG</sequence>
<organism evidence="1 2">
    <name type="scientific">Caldimonas brevitalea</name>
    <dbReference type="NCBI Taxonomy" id="413882"/>
    <lineage>
        <taxon>Bacteria</taxon>
        <taxon>Pseudomonadati</taxon>
        <taxon>Pseudomonadota</taxon>
        <taxon>Betaproteobacteria</taxon>
        <taxon>Burkholderiales</taxon>
        <taxon>Sphaerotilaceae</taxon>
        <taxon>Caldimonas</taxon>
    </lineage>
</organism>
<name>A0A0G3BMD3_9BURK</name>